<keyword evidence="4" id="KW-1185">Reference proteome</keyword>
<reference evidence="4" key="1">
    <citation type="submission" date="2024-04" db="EMBL/GenBank/DDBJ databases">
        <title>Salinicola lusitanus LLJ914,a marine bacterium isolated from the Okinawa Trough.</title>
        <authorList>
            <person name="Li J."/>
        </authorList>
    </citation>
    <scope>NUCLEOTIDE SEQUENCE [LARGE SCALE GENOMIC DNA]</scope>
</reference>
<proteinExistence type="predicted"/>
<sequence>MSLSDSEDSEMKNGFLAAIFPVALWQQKASSENHAMVSHTTVSIRILDVNDNPPELALPYEASICEDTKPGQATFTLAVPTSVKAKVRTSDQIQTREREYDKPKFEEKRERRSLKTTTFLVFCNPQEWARLIIWSKLLSISRAHTQVLGQVCKIEELTASCLMLKPPH</sequence>
<gene>
    <name evidence="3" type="ORF">WMY93_008664</name>
</gene>
<evidence type="ECO:0008006" key="5">
    <source>
        <dbReference type="Google" id="ProtNLM"/>
    </source>
</evidence>
<dbReference type="EMBL" id="JBBPFD010000005">
    <property type="protein sequence ID" value="KAK7926354.1"/>
    <property type="molecule type" value="Genomic_DNA"/>
</dbReference>
<dbReference type="GO" id="GO:0005886">
    <property type="term" value="C:plasma membrane"/>
    <property type="evidence" value="ECO:0007669"/>
    <property type="project" value="InterPro"/>
</dbReference>
<dbReference type="GO" id="GO:0007155">
    <property type="term" value="P:cell adhesion"/>
    <property type="evidence" value="ECO:0007669"/>
    <property type="project" value="InterPro"/>
</dbReference>
<dbReference type="AlphaFoldDB" id="A0AAW0PVV0"/>
<dbReference type="Proteomes" id="UP001460270">
    <property type="component" value="Unassembled WGS sequence"/>
</dbReference>
<evidence type="ECO:0000313" key="4">
    <source>
        <dbReference type="Proteomes" id="UP001460270"/>
    </source>
</evidence>
<organism evidence="3 4">
    <name type="scientific">Mugilogobius chulae</name>
    <name type="common">yellowstripe goby</name>
    <dbReference type="NCBI Taxonomy" id="88201"/>
    <lineage>
        <taxon>Eukaryota</taxon>
        <taxon>Metazoa</taxon>
        <taxon>Chordata</taxon>
        <taxon>Craniata</taxon>
        <taxon>Vertebrata</taxon>
        <taxon>Euteleostomi</taxon>
        <taxon>Actinopterygii</taxon>
        <taxon>Neopterygii</taxon>
        <taxon>Teleostei</taxon>
        <taxon>Neoteleostei</taxon>
        <taxon>Acanthomorphata</taxon>
        <taxon>Gobiaria</taxon>
        <taxon>Gobiiformes</taxon>
        <taxon>Gobioidei</taxon>
        <taxon>Gobiidae</taxon>
        <taxon>Gobionellinae</taxon>
        <taxon>Mugilogobius</taxon>
    </lineage>
</organism>
<dbReference type="InterPro" id="IPR020894">
    <property type="entry name" value="Cadherin_CS"/>
</dbReference>
<protein>
    <recommendedName>
        <fullName evidence="5">Cadherin domain-containing protein</fullName>
    </recommendedName>
</protein>
<comment type="subcellular location">
    <subcellularLocation>
        <location evidence="1">Membrane</location>
    </subcellularLocation>
</comment>
<evidence type="ECO:0000313" key="3">
    <source>
        <dbReference type="EMBL" id="KAK7926354.1"/>
    </source>
</evidence>
<name>A0AAW0PVV0_9GOBI</name>
<keyword evidence="2" id="KW-0472">Membrane</keyword>
<evidence type="ECO:0000256" key="2">
    <source>
        <dbReference type="ARBA" id="ARBA00023136"/>
    </source>
</evidence>
<accession>A0AAW0PVV0</accession>
<evidence type="ECO:0000256" key="1">
    <source>
        <dbReference type="ARBA" id="ARBA00004370"/>
    </source>
</evidence>
<comment type="caution">
    <text evidence="3">The sequence shown here is derived from an EMBL/GenBank/DDBJ whole genome shotgun (WGS) entry which is preliminary data.</text>
</comment>
<dbReference type="PROSITE" id="PS00232">
    <property type="entry name" value="CADHERIN_1"/>
    <property type="match status" value="1"/>
</dbReference>